<feature type="signal peptide" evidence="1">
    <location>
        <begin position="1"/>
        <end position="21"/>
    </location>
</feature>
<dbReference type="EMBL" id="JACYTO010000001">
    <property type="protein sequence ID" value="MBD8502207.1"/>
    <property type="molecule type" value="Genomic_DNA"/>
</dbReference>
<keyword evidence="3" id="KW-1185">Reference proteome</keyword>
<comment type="caution">
    <text evidence="2">The sequence shown here is derived from an EMBL/GenBank/DDBJ whole genome shotgun (WGS) entry which is preliminary data.</text>
</comment>
<proteinExistence type="predicted"/>
<evidence type="ECO:0000313" key="3">
    <source>
        <dbReference type="Proteomes" id="UP000603602"/>
    </source>
</evidence>
<name>A0ABR9B9V2_9RHOO</name>
<accession>A0ABR9B9V2</accession>
<organism evidence="2 3">
    <name type="scientific">Thauera sedimentorum</name>
    <dbReference type="NCBI Taxonomy" id="2767595"/>
    <lineage>
        <taxon>Bacteria</taxon>
        <taxon>Pseudomonadati</taxon>
        <taxon>Pseudomonadota</taxon>
        <taxon>Betaproteobacteria</taxon>
        <taxon>Rhodocyclales</taxon>
        <taxon>Zoogloeaceae</taxon>
        <taxon>Thauera</taxon>
    </lineage>
</organism>
<protein>
    <recommendedName>
        <fullName evidence="4">Lipoprotein</fullName>
    </recommendedName>
</protein>
<sequence length="143" mass="14740">MNRFSLAAALLLSVAAGCATADGLSDCQGALARMGAQVERLGGTLAAVGPVRPQGRLGDAEYASLSERIGSQIDTIQADEAVIRLIGPAASLLLSDTRDGLILMRTASHPAARHVGLLKVARDIELLTAASARLSCPPARKNL</sequence>
<evidence type="ECO:0008006" key="4">
    <source>
        <dbReference type="Google" id="ProtNLM"/>
    </source>
</evidence>
<dbReference type="RefSeq" id="WP_187717001.1">
    <property type="nucleotide sequence ID" value="NZ_JACTAH010000001.1"/>
</dbReference>
<evidence type="ECO:0000313" key="2">
    <source>
        <dbReference type="EMBL" id="MBD8502207.1"/>
    </source>
</evidence>
<keyword evidence="1" id="KW-0732">Signal</keyword>
<reference evidence="3" key="1">
    <citation type="submission" date="2023-07" db="EMBL/GenBank/DDBJ databases">
        <title>Thauera sp. CAU 1555 isolated from sand of Yaerae Beach.</title>
        <authorList>
            <person name="Kim W."/>
        </authorList>
    </citation>
    <scope>NUCLEOTIDE SEQUENCE [LARGE SCALE GENOMIC DNA]</scope>
    <source>
        <strain evidence="3">CAU 1555</strain>
    </source>
</reference>
<evidence type="ECO:0000256" key="1">
    <source>
        <dbReference type="SAM" id="SignalP"/>
    </source>
</evidence>
<feature type="chain" id="PRO_5045715402" description="Lipoprotein" evidence="1">
    <location>
        <begin position="22"/>
        <end position="143"/>
    </location>
</feature>
<gene>
    <name evidence="2" type="ORF">IFO67_04870</name>
</gene>
<dbReference type="PROSITE" id="PS51257">
    <property type="entry name" value="PROKAR_LIPOPROTEIN"/>
    <property type="match status" value="1"/>
</dbReference>
<dbReference type="Proteomes" id="UP000603602">
    <property type="component" value="Unassembled WGS sequence"/>
</dbReference>